<evidence type="ECO:0000313" key="9">
    <source>
        <dbReference type="EMBL" id="MCM2373857.1"/>
    </source>
</evidence>
<feature type="domain" description="Rieske" evidence="8">
    <location>
        <begin position="28"/>
        <end position="135"/>
    </location>
</feature>
<dbReference type="PRINTS" id="PR00090">
    <property type="entry name" value="RNGDIOXGNASE"/>
</dbReference>
<evidence type="ECO:0000256" key="2">
    <source>
        <dbReference type="ARBA" id="ARBA00022714"/>
    </source>
</evidence>
<keyword evidence="10" id="KW-1185">Reference proteome</keyword>
<dbReference type="PANTHER" id="PTHR43756">
    <property type="entry name" value="CHOLINE MONOOXYGENASE, CHLOROPLASTIC"/>
    <property type="match status" value="1"/>
</dbReference>
<dbReference type="Pfam" id="PF00355">
    <property type="entry name" value="Rieske"/>
    <property type="match status" value="1"/>
</dbReference>
<evidence type="ECO:0000259" key="8">
    <source>
        <dbReference type="PROSITE" id="PS51296"/>
    </source>
</evidence>
<dbReference type="Proteomes" id="UP001202961">
    <property type="component" value="Unassembled WGS sequence"/>
</dbReference>
<dbReference type="PROSITE" id="PS51296">
    <property type="entry name" value="RIESKE"/>
    <property type="match status" value="1"/>
</dbReference>
<keyword evidence="6" id="KW-0411">Iron-sulfur</keyword>
<comment type="caution">
    <text evidence="9">The sequence shown here is derived from an EMBL/GenBank/DDBJ whole genome shotgun (WGS) entry which is preliminary data.</text>
</comment>
<dbReference type="RefSeq" id="WP_250931735.1">
    <property type="nucleotide sequence ID" value="NZ_JAMQBK010000068.1"/>
</dbReference>
<keyword evidence="9" id="KW-0223">Dioxygenase</keyword>
<evidence type="ECO:0000256" key="6">
    <source>
        <dbReference type="ARBA" id="ARBA00023014"/>
    </source>
</evidence>
<dbReference type="CDD" id="cd00680">
    <property type="entry name" value="RHO_alpha_C"/>
    <property type="match status" value="1"/>
</dbReference>
<dbReference type="PANTHER" id="PTHR43756:SF5">
    <property type="entry name" value="CHOLINE MONOOXYGENASE, CHLOROPLASTIC"/>
    <property type="match status" value="1"/>
</dbReference>
<dbReference type="Gene3D" id="3.90.380.10">
    <property type="entry name" value="Naphthalene 1,2-dioxygenase Alpha Subunit, Chain A, domain 1"/>
    <property type="match status" value="1"/>
</dbReference>
<proteinExistence type="predicted"/>
<gene>
    <name evidence="9" type="ORF">NB063_24845</name>
</gene>
<dbReference type="InterPro" id="IPR017941">
    <property type="entry name" value="Rieske_2Fe-2S"/>
</dbReference>
<keyword evidence="5" id="KW-0408">Iron</keyword>
<dbReference type="EMBL" id="JAMQBK010000068">
    <property type="protein sequence ID" value="MCM2373857.1"/>
    <property type="molecule type" value="Genomic_DNA"/>
</dbReference>
<dbReference type="SUPFAM" id="SSF50022">
    <property type="entry name" value="ISP domain"/>
    <property type="match status" value="1"/>
</dbReference>
<dbReference type="InterPro" id="IPR015879">
    <property type="entry name" value="Ring_hydroxy_dOase_asu_C_dom"/>
</dbReference>
<keyword evidence="2" id="KW-0001">2Fe-2S</keyword>
<evidence type="ECO:0000256" key="3">
    <source>
        <dbReference type="ARBA" id="ARBA00022723"/>
    </source>
</evidence>
<keyword evidence="4" id="KW-0560">Oxidoreductase</keyword>
<evidence type="ECO:0000256" key="4">
    <source>
        <dbReference type="ARBA" id="ARBA00023002"/>
    </source>
</evidence>
<protein>
    <submittedName>
        <fullName evidence="9">Aromatic ring-hydroxylating dioxygenase subunit alpha</fullName>
    </submittedName>
</protein>
<dbReference type="InterPro" id="IPR001663">
    <property type="entry name" value="Rng_hydr_dOase-A"/>
</dbReference>
<evidence type="ECO:0000256" key="5">
    <source>
        <dbReference type="ARBA" id="ARBA00023004"/>
    </source>
</evidence>
<organism evidence="9 10">
    <name type="scientific">Aporhodopirellula aestuarii</name>
    <dbReference type="NCBI Taxonomy" id="2950107"/>
    <lineage>
        <taxon>Bacteria</taxon>
        <taxon>Pseudomonadati</taxon>
        <taxon>Planctomycetota</taxon>
        <taxon>Planctomycetia</taxon>
        <taxon>Pirellulales</taxon>
        <taxon>Pirellulaceae</taxon>
        <taxon>Aporhodopirellula</taxon>
    </lineage>
</organism>
<keyword evidence="3" id="KW-0479">Metal-binding</keyword>
<name>A0ABT0UA38_9BACT</name>
<dbReference type="Pfam" id="PF00848">
    <property type="entry name" value="Ring_hydroxyl_A"/>
    <property type="match status" value="1"/>
</dbReference>
<evidence type="ECO:0000256" key="7">
    <source>
        <dbReference type="SAM" id="MobiDB-lite"/>
    </source>
</evidence>
<feature type="region of interest" description="Disordered" evidence="7">
    <location>
        <begin position="217"/>
        <end position="237"/>
    </location>
</feature>
<reference evidence="9 10" key="1">
    <citation type="journal article" date="2022" name="Syst. Appl. Microbiol.">
        <title>Rhodopirellula aestuarii sp. nov., a novel member of the genus Rhodopirellula isolated from brackish sediments collected in the Tagus River estuary, Portugal.</title>
        <authorList>
            <person name="Vitorino I.R."/>
            <person name="Klimek D."/>
            <person name="Calusinska M."/>
            <person name="Lobo-da-Cunha A."/>
            <person name="Vasconcelos V."/>
            <person name="Lage O.M."/>
        </authorList>
    </citation>
    <scope>NUCLEOTIDE SEQUENCE [LARGE SCALE GENOMIC DNA]</scope>
    <source>
        <strain evidence="9 10">ICT_H3.1</strain>
    </source>
</reference>
<evidence type="ECO:0000313" key="10">
    <source>
        <dbReference type="Proteomes" id="UP001202961"/>
    </source>
</evidence>
<dbReference type="SUPFAM" id="SSF55961">
    <property type="entry name" value="Bet v1-like"/>
    <property type="match status" value="1"/>
</dbReference>
<dbReference type="Gene3D" id="2.102.10.10">
    <property type="entry name" value="Rieske [2Fe-2S] iron-sulphur domain"/>
    <property type="match status" value="1"/>
</dbReference>
<accession>A0ABT0UA38</accession>
<dbReference type="CDD" id="cd03469">
    <property type="entry name" value="Rieske_RO_Alpha_N"/>
    <property type="match status" value="1"/>
</dbReference>
<sequence>MQPLLHASHYTTLAAHQHDVGQLRNRSWQLVASSCQLRNPGDYVSVERLGVPVLVRNFDGELTAVQNVCAHRQCRLVDQAHGRSEELKCPYHGWRYGSDGRTRKIPGASNFPHFERENYRLPVYEVQQVGQLIFVRFSAGRETASGDLAESSEAPKDGRQLSDGPLDDWDVWSPLFSRLTDSARWRLVYEDEMRYECDWKIPIEGALESYHLDEIHGETLGADPGESQTEHDFDESGTSFKTSVRERSFLAQAEEGVVRAISGSFDPTYRHVHVFPNVMASFTSTLSLVYQIYPVGPQRAGMKVFGYTRRSERWGAIGNGLSLGLGRAARGFAKKVFREDARIFPEVQLGMMSSDQQRIFGRCEERLHAFHQHWAATYNQNHQ</sequence>
<dbReference type="GO" id="GO:0051213">
    <property type="term" value="F:dioxygenase activity"/>
    <property type="evidence" value="ECO:0007669"/>
    <property type="project" value="UniProtKB-KW"/>
</dbReference>
<comment type="cofactor">
    <cofactor evidence="1">
        <name>Fe cation</name>
        <dbReference type="ChEBI" id="CHEBI:24875"/>
    </cofactor>
</comment>
<evidence type="ECO:0000256" key="1">
    <source>
        <dbReference type="ARBA" id="ARBA00001962"/>
    </source>
</evidence>
<dbReference type="InterPro" id="IPR036922">
    <property type="entry name" value="Rieske_2Fe-2S_sf"/>
</dbReference>